<name>A0AAN7N089_MYCAM</name>
<dbReference type="PANTHER" id="PTHR33395:SF22">
    <property type="entry name" value="REVERSE TRANSCRIPTASE DOMAIN-CONTAINING PROTEIN"/>
    <property type="match status" value="1"/>
</dbReference>
<evidence type="ECO:0000313" key="1">
    <source>
        <dbReference type="EMBL" id="KAK4817035.1"/>
    </source>
</evidence>
<protein>
    <recommendedName>
        <fullName evidence="3">Rna-directed dna polymerase from mobile element jockey-like</fullName>
    </recommendedName>
</protein>
<dbReference type="GO" id="GO:0061343">
    <property type="term" value="P:cell adhesion involved in heart morphogenesis"/>
    <property type="evidence" value="ECO:0007669"/>
    <property type="project" value="TreeGrafter"/>
</dbReference>
<evidence type="ECO:0008006" key="3">
    <source>
        <dbReference type="Google" id="ProtNLM"/>
    </source>
</evidence>
<dbReference type="Proteomes" id="UP001333110">
    <property type="component" value="Unassembled WGS sequence"/>
</dbReference>
<reference evidence="1 2" key="1">
    <citation type="journal article" date="2023" name="J. Hered.">
        <title>Chromosome-level genome of the wood stork (Mycteria americana) provides insight into avian chromosome evolution.</title>
        <authorList>
            <person name="Flamio R. Jr."/>
            <person name="Ramstad K.M."/>
        </authorList>
    </citation>
    <scope>NUCLEOTIDE SEQUENCE [LARGE SCALE GENOMIC DNA]</scope>
    <source>
        <strain evidence="1">JAX WOST 10</strain>
    </source>
</reference>
<comment type="caution">
    <text evidence="1">The sequence shown here is derived from an EMBL/GenBank/DDBJ whole genome shotgun (WGS) entry which is preliminary data.</text>
</comment>
<dbReference type="AlphaFoldDB" id="A0AAN7N089"/>
<organism evidence="1 2">
    <name type="scientific">Mycteria americana</name>
    <name type="common">Wood stork</name>
    <dbReference type="NCBI Taxonomy" id="33587"/>
    <lineage>
        <taxon>Eukaryota</taxon>
        <taxon>Metazoa</taxon>
        <taxon>Chordata</taxon>
        <taxon>Craniata</taxon>
        <taxon>Vertebrata</taxon>
        <taxon>Euteleostomi</taxon>
        <taxon>Archelosauria</taxon>
        <taxon>Archosauria</taxon>
        <taxon>Dinosauria</taxon>
        <taxon>Saurischia</taxon>
        <taxon>Theropoda</taxon>
        <taxon>Coelurosauria</taxon>
        <taxon>Aves</taxon>
        <taxon>Neognathae</taxon>
        <taxon>Neoaves</taxon>
        <taxon>Aequornithes</taxon>
        <taxon>Ciconiiformes</taxon>
        <taxon>Ciconiidae</taxon>
        <taxon>Mycteria</taxon>
    </lineage>
</organism>
<dbReference type="GO" id="GO:0031012">
    <property type="term" value="C:extracellular matrix"/>
    <property type="evidence" value="ECO:0007669"/>
    <property type="project" value="TreeGrafter"/>
</dbReference>
<dbReference type="GO" id="GO:0007508">
    <property type="term" value="P:larval heart development"/>
    <property type="evidence" value="ECO:0007669"/>
    <property type="project" value="TreeGrafter"/>
</dbReference>
<evidence type="ECO:0000313" key="2">
    <source>
        <dbReference type="Proteomes" id="UP001333110"/>
    </source>
</evidence>
<accession>A0AAN7N089</accession>
<dbReference type="PANTHER" id="PTHR33395">
    <property type="entry name" value="TRANSCRIPTASE, PUTATIVE-RELATED-RELATED"/>
    <property type="match status" value="1"/>
</dbReference>
<sequence>MGHPAAGALRLLPQTKQLFCLPRAAHHSLPVWARVHGTFFPAEVSKLAWFSALSRFTHTHQYVNLLRHLHKREVDKRWEQGQGTQEKYSVAVHWCRDGVRKAKAHLELNLARDVKETREVFYTCMNSKRKMPLRPEGRSKKTDLPSVKKDQVREHINKVFVHKLRSAEGAADVTMTPLSTVFEWSWHLEEVPEDWNRANITPIFKNGKKEDLENYRPFSTTSIPRKVTNNCSRKLFPDT</sequence>
<proteinExistence type="predicted"/>
<keyword evidence="2" id="KW-1185">Reference proteome</keyword>
<dbReference type="EMBL" id="JAUNZN010000009">
    <property type="protein sequence ID" value="KAK4817035.1"/>
    <property type="molecule type" value="Genomic_DNA"/>
</dbReference>
<gene>
    <name evidence="1" type="ORF">QYF61_026041</name>
</gene>